<dbReference type="SUPFAM" id="SSF54556">
    <property type="entry name" value="Chitinase insertion domain"/>
    <property type="match status" value="1"/>
</dbReference>
<dbReference type="Gene3D" id="3.20.20.80">
    <property type="entry name" value="Glycosidases"/>
    <property type="match status" value="1"/>
</dbReference>
<organism evidence="2">
    <name type="scientific">Oppiella nova</name>
    <dbReference type="NCBI Taxonomy" id="334625"/>
    <lineage>
        <taxon>Eukaryota</taxon>
        <taxon>Metazoa</taxon>
        <taxon>Ecdysozoa</taxon>
        <taxon>Arthropoda</taxon>
        <taxon>Chelicerata</taxon>
        <taxon>Arachnida</taxon>
        <taxon>Acari</taxon>
        <taxon>Acariformes</taxon>
        <taxon>Sarcoptiformes</taxon>
        <taxon>Oribatida</taxon>
        <taxon>Brachypylina</taxon>
        <taxon>Oppioidea</taxon>
        <taxon>Oppiidae</taxon>
        <taxon>Oppiella</taxon>
    </lineage>
</organism>
<dbReference type="EMBL" id="CAJPVJ010002677">
    <property type="protein sequence ID" value="CAG2166641.1"/>
    <property type="molecule type" value="Genomic_DNA"/>
</dbReference>
<dbReference type="GO" id="GO:0005576">
    <property type="term" value="C:extracellular region"/>
    <property type="evidence" value="ECO:0007669"/>
    <property type="project" value="TreeGrafter"/>
</dbReference>
<feature type="non-terminal residue" evidence="2">
    <location>
        <position position="141"/>
    </location>
</feature>
<dbReference type="Gene3D" id="3.10.50.10">
    <property type="match status" value="1"/>
</dbReference>
<protein>
    <recommendedName>
        <fullName evidence="1">GH18 domain-containing protein</fullName>
    </recommendedName>
</protein>
<dbReference type="PANTHER" id="PTHR11177:SF144">
    <property type="entry name" value="CHITINASE 5"/>
    <property type="match status" value="1"/>
</dbReference>
<feature type="domain" description="GH18" evidence="1">
    <location>
        <begin position="1"/>
        <end position="129"/>
    </location>
</feature>
<dbReference type="InterPro" id="IPR017853">
    <property type="entry name" value="GH"/>
</dbReference>
<dbReference type="OrthoDB" id="6430753at2759"/>
<dbReference type="GO" id="GO:0006032">
    <property type="term" value="P:chitin catabolic process"/>
    <property type="evidence" value="ECO:0007669"/>
    <property type="project" value="TreeGrafter"/>
</dbReference>
<dbReference type="EMBL" id="OC917502">
    <property type="protein sequence ID" value="CAD7647259.1"/>
    <property type="molecule type" value="Genomic_DNA"/>
</dbReference>
<proteinExistence type="predicted"/>
<dbReference type="GO" id="GO:0004568">
    <property type="term" value="F:chitinase activity"/>
    <property type="evidence" value="ECO:0007669"/>
    <property type="project" value="TreeGrafter"/>
</dbReference>
<dbReference type="SUPFAM" id="SSF51445">
    <property type="entry name" value="(Trans)glycosidases"/>
    <property type="match status" value="1"/>
</dbReference>
<dbReference type="GO" id="GO:0008061">
    <property type="term" value="F:chitin binding"/>
    <property type="evidence" value="ECO:0007669"/>
    <property type="project" value="TreeGrafter"/>
</dbReference>
<dbReference type="GO" id="GO:0005975">
    <property type="term" value="P:carbohydrate metabolic process"/>
    <property type="evidence" value="ECO:0007669"/>
    <property type="project" value="InterPro"/>
</dbReference>
<accession>A0A7R9QJM1</accession>
<reference evidence="2" key="1">
    <citation type="submission" date="2020-11" db="EMBL/GenBank/DDBJ databases">
        <authorList>
            <person name="Tran Van P."/>
        </authorList>
    </citation>
    <scope>NUCLEOTIDE SEQUENCE</scope>
</reference>
<dbReference type="AlphaFoldDB" id="A0A7R9QJM1"/>
<dbReference type="Pfam" id="PF00704">
    <property type="entry name" value="Glyco_hydro_18"/>
    <property type="match status" value="1"/>
</dbReference>
<dbReference type="Proteomes" id="UP000728032">
    <property type="component" value="Unassembled WGS sequence"/>
</dbReference>
<dbReference type="InterPro" id="IPR029070">
    <property type="entry name" value="Chitinase_insertion_sf"/>
</dbReference>
<dbReference type="PROSITE" id="PS51910">
    <property type="entry name" value="GH18_2"/>
    <property type="match status" value="1"/>
</dbReference>
<dbReference type="PANTHER" id="PTHR11177">
    <property type="entry name" value="CHITINASE"/>
    <property type="match status" value="1"/>
</dbReference>
<evidence type="ECO:0000259" key="1">
    <source>
        <dbReference type="PROSITE" id="PS51910"/>
    </source>
</evidence>
<evidence type="ECO:0000313" key="3">
    <source>
        <dbReference type="Proteomes" id="UP000728032"/>
    </source>
</evidence>
<keyword evidence="3" id="KW-1185">Reference proteome</keyword>
<sequence length="141" mass="15852">VPKEKATLGVPFHARTFELKDPAQHGIGAPIIKNGKLDYDAYRHVCTLVKNENWPKVRSDQNRDPYTYKDTEWIGYDDPYAANEKSKWVRDNGYGGIIIWEVGLDDQKQSCCTVANPMLRAINNGLYGTGSGPETYGCEPK</sequence>
<dbReference type="InterPro" id="IPR001223">
    <property type="entry name" value="Glyco_hydro18_cat"/>
</dbReference>
<gene>
    <name evidence="2" type="ORF">ONB1V03_LOCUS6156</name>
</gene>
<name>A0A7R9QJM1_9ACAR</name>
<dbReference type="InterPro" id="IPR050314">
    <property type="entry name" value="Glycosyl_Hydrlase_18"/>
</dbReference>
<evidence type="ECO:0000313" key="2">
    <source>
        <dbReference type="EMBL" id="CAD7647259.1"/>
    </source>
</evidence>